<keyword evidence="4 15" id="KW-0575">Peroxidase</keyword>
<dbReference type="AlphaFoldDB" id="A0A501X4W8"/>
<evidence type="ECO:0000256" key="1">
    <source>
        <dbReference type="ARBA" id="ARBA00003330"/>
    </source>
</evidence>
<keyword evidence="7" id="KW-1015">Disulfide bond</keyword>
<evidence type="ECO:0000313" key="15">
    <source>
        <dbReference type="EMBL" id="TPE55483.1"/>
    </source>
</evidence>
<keyword evidence="8" id="KW-0676">Redox-active center</keyword>
<dbReference type="GO" id="GO:0045454">
    <property type="term" value="P:cell redox homeostasis"/>
    <property type="evidence" value="ECO:0007669"/>
    <property type="project" value="TreeGrafter"/>
</dbReference>
<evidence type="ECO:0000256" key="6">
    <source>
        <dbReference type="ARBA" id="ARBA00023002"/>
    </source>
</evidence>
<dbReference type="InterPro" id="IPR000866">
    <property type="entry name" value="AhpC/TSA"/>
</dbReference>
<evidence type="ECO:0000256" key="12">
    <source>
        <dbReference type="ARBA" id="ARBA00049091"/>
    </source>
</evidence>
<evidence type="ECO:0000256" key="11">
    <source>
        <dbReference type="ARBA" id="ARBA00042639"/>
    </source>
</evidence>
<dbReference type="PIRSF" id="PIRSF000239">
    <property type="entry name" value="AHPC"/>
    <property type="match status" value="1"/>
</dbReference>
<dbReference type="RefSeq" id="WP_140586481.1">
    <property type="nucleotide sequence ID" value="NZ_VFRR01000001.1"/>
</dbReference>
<protein>
    <recommendedName>
        <fullName evidence="3">thioredoxin-dependent peroxiredoxin</fullName>
        <ecNumber evidence="3">1.11.1.24</ecNumber>
    </recommendedName>
    <alternativeName>
        <fullName evidence="9">Thioredoxin peroxidase</fullName>
    </alternativeName>
    <alternativeName>
        <fullName evidence="11">Thioredoxin-dependent peroxiredoxin Bcp</fullName>
    </alternativeName>
</protein>
<evidence type="ECO:0000256" key="3">
    <source>
        <dbReference type="ARBA" id="ARBA00013017"/>
    </source>
</evidence>
<dbReference type="PROSITE" id="PS51352">
    <property type="entry name" value="THIOREDOXIN_2"/>
    <property type="match status" value="1"/>
</dbReference>
<dbReference type="EC" id="1.11.1.24" evidence="3"/>
<evidence type="ECO:0000256" key="4">
    <source>
        <dbReference type="ARBA" id="ARBA00022559"/>
    </source>
</evidence>
<evidence type="ECO:0000256" key="8">
    <source>
        <dbReference type="ARBA" id="ARBA00023284"/>
    </source>
</evidence>
<dbReference type="GO" id="GO:0008379">
    <property type="term" value="F:thioredoxin peroxidase activity"/>
    <property type="evidence" value="ECO:0007669"/>
    <property type="project" value="TreeGrafter"/>
</dbReference>
<evidence type="ECO:0000256" key="10">
    <source>
        <dbReference type="ARBA" id="ARBA00038489"/>
    </source>
</evidence>
<organism evidence="15 16">
    <name type="scientific">Maribrevibacterium harenarium</name>
    <dbReference type="NCBI Taxonomy" id="2589817"/>
    <lineage>
        <taxon>Bacteria</taxon>
        <taxon>Pseudomonadati</taxon>
        <taxon>Pseudomonadota</taxon>
        <taxon>Gammaproteobacteria</taxon>
        <taxon>Oceanospirillales</taxon>
        <taxon>Oceanospirillaceae</taxon>
        <taxon>Maribrevibacterium</taxon>
    </lineage>
</organism>
<dbReference type="Pfam" id="PF00578">
    <property type="entry name" value="AhpC-TSA"/>
    <property type="match status" value="1"/>
</dbReference>
<dbReference type="PANTHER" id="PTHR42801:SF4">
    <property type="entry name" value="AHPC_TSA FAMILY PROTEIN"/>
    <property type="match status" value="1"/>
</dbReference>
<proteinExistence type="inferred from homology"/>
<evidence type="ECO:0000256" key="5">
    <source>
        <dbReference type="ARBA" id="ARBA00022862"/>
    </source>
</evidence>
<dbReference type="OrthoDB" id="9812811at2"/>
<dbReference type="SUPFAM" id="SSF52833">
    <property type="entry name" value="Thioredoxin-like"/>
    <property type="match status" value="1"/>
</dbReference>
<comment type="subunit">
    <text evidence="2">Monomer.</text>
</comment>
<evidence type="ECO:0000256" key="2">
    <source>
        <dbReference type="ARBA" id="ARBA00011245"/>
    </source>
</evidence>
<comment type="function">
    <text evidence="1">Thiol-specific peroxidase that catalyzes the reduction of hydrogen peroxide and organic hydroperoxides to water and alcohols, respectively. Plays a role in cell protection against oxidative stress by detoxifying peroxides and as sensor of hydrogen peroxide-mediated signaling events.</text>
</comment>
<keyword evidence="5" id="KW-0049">Antioxidant</keyword>
<dbReference type="EMBL" id="VFRR01000001">
    <property type="protein sequence ID" value="TPE55483.1"/>
    <property type="molecule type" value="Genomic_DNA"/>
</dbReference>
<keyword evidence="6 15" id="KW-0560">Oxidoreductase</keyword>
<evidence type="ECO:0000313" key="16">
    <source>
        <dbReference type="Proteomes" id="UP000315901"/>
    </source>
</evidence>
<evidence type="ECO:0000256" key="7">
    <source>
        <dbReference type="ARBA" id="ARBA00023157"/>
    </source>
</evidence>
<gene>
    <name evidence="15" type="ORF">FJM67_00080</name>
</gene>
<sequence>MSIEIGQMAPDFTAPNQNGEMISLSDYRGKKVVLYFYPKDSTPGCTAQACNLRDNIDALTGKGFVVLGISTDSPKRHQNFIAKNELPFTLIADEDHSVHDLYGTWQLKKFMGKEYMGTVRTTFIIDEEGKIADIISKVKTKEHAEQILA</sequence>
<dbReference type="GO" id="GO:0034599">
    <property type="term" value="P:cellular response to oxidative stress"/>
    <property type="evidence" value="ECO:0007669"/>
    <property type="project" value="TreeGrafter"/>
</dbReference>
<reference evidence="15 16" key="1">
    <citation type="submission" date="2019-06" db="EMBL/GenBank/DDBJ databases">
        <title>A novel bacterium of genus Marinomonas, isolated from coastal sand.</title>
        <authorList>
            <person name="Huang H."/>
            <person name="Mo K."/>
            <person name="Hu Y."/>
        </authorList>
    </citation>
    <scope>NUCLEOTIDE SEQUENCE [LARGE SCALE GENOMIC DNA]</scope>
    <source>
        <strain evidence="15 16">HB171799</strain>
    </source>
</reference>
<comment type="similarity">
    <text evidence="10">Belongs to the peroxiredoxin family. BCP/PrxQ subfamily.</text>
</comment>
<comment type="caution">
    <text evidence="15">The sequence shown here is derived from an EMBL/GenBank/DDBJ whole genome shotgun (WGS) entry which is preliminary data.</text>
</comment>
<dbReference type="PANTHER" id="PTHR42801">
    <property type="entry name" value="THIOREDOXIN-DEPENDENT PEROXIDE REDUCTASE"/>
    <property type="match status" value="1"/>
</dbReference>
<accession>A0A501X4W8</accession>
<dbReference type="InterPro" id="IPR036249">
    <property type="entry name" value="Thioredoxin-like_sf"/>
</dbReference>
<feature type="domain" description="Thioredoxin" evidence="14">
    <location>
        <begin position="3"/>
        <end position="149"/>
    </location>
</feature>
<dbReference type="Gene3D" id="3.40.30.10">
    <property type="entry name" value="Glutaredoxin"/>
    <property type="match status" value="1"/>
</dbReference>
<dbReference type="NCBIfam" id="NF006960">
    <property type="entry name" value="PRK09437.1"/>
    <property type="match status" value="1"/>
</dbReference>
<dbReference type="FunFam" id="3.40.30.10:FF:000007">
    <property type="entry name" value="Thioredoxin-dependent thiol peroxidase"/>
    <property type="match status" value="1"/>
</dbReference>
<keyword evidence="16" id="KW-1185">Reference proteome</keyword>
<evidence type="ECO:0000256" key="13">
    <source>
        <dbReference type="PIRSR" id="PIRSR000239-1"/>
    </source>
</evidence>
<evidence type="ECO:0000256" key="9">
    <source>
        <dbReference type="ARBA" id="ARBA00032824"/>
    </source>
</evidence>
<evidence type="ECO:0000259" key="14">
    <source>
        <dbReference type="PROSITE" id="PS51352"/>
    </source>
</evidence>
<dbReference type="InterPro" id="IPR050924">
    <property type="entry name" value="Peroxiredoxin_BCP/PrxQ"/>
</dbReference>
<name>A0A501X4W8_9GAMM</name>
<dbReference type="Proteomes" id="UP000315901">
    <property type="component" value="Unassembled WGS sequence"/>
</dbReference>
<dbReference type="GO" id="GO:0005737">
    <property type="term" value="C:cytoplasm"/>
    <property type="evidence" value="ECO:0007669"/>
    <property type="project" value="TreeGrafter"/>
</dbReference>
<dbReference type="InterPro" id="IPR013766">
    <property type="entry name" value="Thioredoxin_domain"/>
</dbReference>
<comment type="catalytic activity">
    <reaction evidence="12">
        <text>a hydroperoxide + [thioredoxin]-dithiol = an alcohol + [thioredoxin]-disulfide + H2O</text>
        <dbReference type="Rhea" id="RHEA:62620"/>
        <dbReference type="Rhea" id="RHEA-COMP:10698"/>
        <dbReference type="Rhea" id="RHEA-COMP:10700"/>
        <dbReference type="ChEBI" id="CHEBI:15377"/>
        <dbReference type="ChEBI" id="CHEBI:29950"/>
        <dbReference type="ChEBI" id="CHEBI:30879"/>
        <dbReference type="ChEBI" id="CHEBI:35924"/>
        <dbReference type="ChEBI" id="CHEBI:50058"/>
        <dbReference type="EC" id="1.11.1.24"/>
    </reaction>
</comment>
<dbReference type="InterPro" id="IPR024706">
    <property type="entry name" value="Peroxiredoxin_AhpC-typ"/>
</dbReference>
<dbReference type="CDD" id="cd03017">
    <property type="entry name" value="PRX_BCP"/>
    <property type="match status" value="1"/>
</dbReference>
<feature type="active site" description="Cysteine sulfenic acid (-SOH) intermediate; for peroxidase activity" evidence="13">
    <location>
        <position position="45"/>
    </location>
</feature>